<feature type="transmembrane region" description="Helical" evidence="1">
    <location>
        <begin position="113"/>
        <end position="131"/>
    </location>
</feature>
<protein>
    <submittedName>
        <fullName evidence="2">Uncharacterized protein</fullName>
    </submittedName>
</protein>
<gene>
    <name evidence="2" type="ORF">EU556_05500</name>
</gene>
<evidence type="ECO:0000256" key="1">
    <source>
        <dbReference type="SAM" id="Phobius"/>
    </source>
</evidence>
<name>A0A4Z0PCA6_9BACT</name>
<proteinExistence type="predicted"/>
<keyword evidence="1" id="KW-1133">Transmembrane helix</keyword>
<dbReference type="OrthoDB" id="883256at2"/>
<comment type="caution">
    <text evidence="2">The sequence shown here is derived from an EMBL/GenBank/DDBJ whole genome shotgun (WGS) entry which is preliminary data.</text>
</comment>
<sequence>MVNSYSSVHSTLIRTLLLWLLSNLGGTLWLIIDFSLERLTDYTVALLVGLVAAMISLAIIPLVVPFFAVMTRYSDWPRRTMALIGVGLFFLVANYLLLLLLPVTSLTGLLDLSLPYLGSAILTVLWLYGPAARPALAQS</sequence>
<accession>A0A4Z0PCA6</accession>
<keyword evidence="3" id="KW-1185">Reference proteome</keyword>
<dbReference type="EMBL" id="SRLA01000001">
    <property type="protein sequence ID" value="TGE10275.1"/>
    <property type="molecule type" value="Genomic_DNA"/>
</dbReference>
<reference evidence="2 3" key="1">
    <citation type="submission" date="2019-04" db="EMBL/GenBank/DDBJ databases">
        <authorList>
            <person name="Feng G."/>
            <person name="Zhang J."/>
            <person name="Zhu H."/>
        </authorList>
    </citation>
    <scope>NUCLEOTIDE SEQUENCE [LARGE SCALE GENOMIC DNA]</scope>
    <source>
        <strain evidence="2 3">92R-1</strain>
    </source>
</reference>
<dbReference type="AlphaFoldDB" id="A0A4Z0PCA6"/>
<evidence type="ECO:0000313" key="2">
    <source>
        <dbReference type="EMBL" id="TGE10275.1"/>
    </source>
</evidence>
<dbReference type="Proteomes" id="UP000298337">
    <property type="component" value="Unassembled WGS sequence"/>
</dbReference>
<evidence type="ECO:0000313" key="3">
    <source>
        <dbReference type="Proteomes" id="UP000298337"/>
    </source>
</evidence>
<organism evidence="2 3">
    <name type="scientific">Hymenobacter fodinae</name>
    <dbReference type="NCBI Taxonomy" id="2510796"/>
    <lineage>
        <taxon>Bacteria</taxon>
        <taxon>Pseudomonadati</taxon>
        <taxon>Bacteroidota</taxon>
        <taxon>Cytophagia</taxon>
        <taxon>Cytophagales</taxon>
        <taxon>Hymenobacteraceae</taxon>
        <taxon>Hymenobacter</taxon>
    </lineage>
</organism>
<keyword evidence="1" id="KW-0812">Transmembrane</keyword>
<feature type="transmembrane region" description="Helical" evidence="1">
    <location>
        <begin position="44"/>
        <end position="69"/>
    </location>
</feature>
<feature type="transmembrane region" description="Helical" evidence="1">
    <location>
        <begin position="12"/>
        <end position="32"/>
    </location>
</feature>
<keyword evidence="1" id="KW-0472">Membrane</keyword>
<feature type="transmembrane region" description="Helical" evidence="1">
    <location>
        <begin position="81"/>
        <end position="101"/>
    </location>
</feature>
<dbReference type="RefSeq" id="WP_135431806.1">
    <property type="nucleotide sequence ID" value="NZ_SRLA01000001.1"/>
</dbReference>